<dbReference type="AlphaFoldDB" id="A0A8X6MBL8"/>
<protein>
    <submittedName>
        <fullName evidence="1">Uncharacterized protein</fullName>
    </submittedName>
</protein>
<keyword evidence="2" id="KW-1185">Reference proteome</keyword>
<dbReference type="Proteomes" id="UP000887013">
    <property type="component" value="Unassembled WGS sequence"/>
</dbReference>
<reference evidence="1" key="1">
    <citation type="submission" date="2020-08" db="EMBL/GenBank/DDBJ databases">
        <title>Multicomponent nature underlies the extraordinary mechanical properties of spider dragline silk.</title>
        <authorList>
            <person name="Kono N."/>
            <person name="Nakamura H."/>
            <person name="Mori M."/>
            <person name="Yoshida Y."/>
            <person name="Ohtoshi R."/>
            <person name="Malay A.D."/>
            <person name="Moran D.A.P."/>
            <person name="Tomita M."/>
            <person name="Numata K."/>
            <person name="Arakawa K."/>
        </authorList>
    </citation>
    <scope>NUCLEOTIDE SEQUENCE</scope>
</reference>
<gene>
    <name evidence="1" type="ORF">NPIL_246061</name>
</gene>
<comment type="caution">
    <text evidence="1">The sequence shown here is derived from an EMBL/GenBank/DDBJ whole genome shotgun (WGS) entry which is preliminary data.</text>
</comment>
<name>A0A8X6MBL8_NEPPI</name>
<organism evidence="1 2">
    <name type="scientific">Nephila pilipes</name>
    <name type="common">Giant wood spider</name>
    <name type="synonym">Nephila maculata</name>
    <dbReference type="NCBI Taxonomy" id="299642"/>
    <lineage>
        <taxon>Eukaryota</taxon>
        <taxon>Metazoa</taxon>
        <taxon>Ecdysozoa</taxon>
        <taxon>Arthropoda</taxon>
        <taxon>Chelicerata</taxon>
        <taxon>Arachnida</taxon>
        <taxon>Araneae</taxon>
        <taxon>Araneomorphae</taxon>
        <taxon>Entelegynae</taxon>
        <taxon>Araneoidea</taxon>
        <taxon>Nephilidae</taxon>
        <taxon>Nephila</taxon>
    </lineage>
</organism>
<dbReference type="EMBL" id="BMAW01090282">
    <property type="protein sequence ID" value="GFS44049.1"/>
    <property type="molecule type" value="Genomic_DNA"/>
</dbReference>
<evidence type="ECO:0000313" key="2">
    <source>
        <dbReference type="Proteomes" id="UP000887013"/>
    </source>
</evidence>
<proteinExistence type="predicted"/>
<accession>A0A8X6MBL8</accession>
<evidence type="ECO:0000313" key="1">
    <source>
        <dbReference type="EMBL" id="GFS44049.1"/>
    </source>
</evidence>
<sequence length="180" mass="20354">MDGLDLSLRGMVLGTWKILPKRKCFLSCCYNPSKFSTGSPPPTRKGAGWTAQQNTIQLTVINEARLSDYGLQKARKKKHACYVLSMIHQNKPCLGGGRRSGSLQCNQDMTKDRPLLTRHMLIITLHKAWGVQEGEDLEKKKNGIADSINHPQYRNDESIVVSNQDAREEWMKEKTKVGQE</sequence>